<proteinExistence type="predicted"/>
<organism evidence="2 3">
    <name type="scientific">Haematococcus lacustris</name>
    <name type="common">Green alga</name>
    <name type="synonym">Haematococcus pluvialis</name>
    <dbReference type="NCBI Taxonomy" id="44745"/>
    <lineage>
        <taxon>Eukaryota</taxon>
        <taxon>Viridiplantae</taxon>
        <taxon>Chlorophyta</taxon>
        <taxon>core chlorophytes</taxon>
        <taxon>Chlorophyceae</taxon>
        <taxon>CS clade</taxon>
        <taxon>Chlamydomonadales</taxon>
        <taxon>Haematococcaceae</taxon>
        <taxon>Haematococcus</taxon>
    </lineage>
</organism>
<evidence type="ECO:0000256" key="1">
    <source>
        <dbReference type="SAM" id="MobiDB-lite"/>
    </source>
</evidence>
<name>A0A699ZP32_HAELA</name>
<evidence type="ECO:0000313" key="3">
    <source>
        <dbReference type="Proteomes" id="UP000485058"/>
    </source>
</evidence>
<comment type="caution">
    <text evidence="2">The sequence shown here is derived from an EMBL/GenBank/DDBJ whole genome shotgun (WGS) entry which is preliminary data.</text>
</comment>
<accession>A0A699ZP32</accession>
<feature type="compositionally biased region" description="Polar residues" evidence="1">
    <location>
        <begin position="39"/>
        <end position="52"/>
    </location>
</feature>
<protein>
    <submittedName>
        <fullName evidence="2">Uncharacterized protein</fullName>
    </submittedName>
</protein>
<dbReference type="EMBL" id="BLLF01002576">
    <property type="protein sequence ID" value="GFH24587.1"/>
    <property type="molecule type" value="Genomic_DNA"/>
</dbReference>
<dbReference type="AlphaFoldDB" id="A0A699ZP32"/>
<gene>
    <name evidence="2" type="ORF">HaLaN_22407</name>
</gene>
<feature type="compositionally biased region" description="Basic and acidic residues" evidence="1">
    <location>
        <begin position="54"/>
        <end position="65"/>
    </location>
</feature>
<evidence type="ECO:0000313" key="2">
    <source>
        <dbReference type="EMBL" id="GFH24587.1"/>
    </source>
</evidence>
<feature type="non-terminal residue" evidence="2">
    <location>
        <position position="65"/>
    </location>
</feature>
<reference evidence="2 3" key="1">
    <citation type="submission" date="2020-02" db="EMBL/GenBank/DDBJ databases">
        <title>Draft genome sequence of Haematococcus lacustris strain NIES-144.</title>
        <authorList>
            <person name="Morimoto D."/>
            <person name="Nakagawa S."/>
            <person name="Yoshida T."/>
            <person name="Sawayama S."/>
        </authorList>
    </citation>
    <scope>NUCLEOTIDE SEQUENCE [LARGE SCALE GENOMIC DNA]</scope>
    <source>
        <strain evidence="2 3">NIES-144</strain>
    </source>
</reference>
<sequence>MSAVSPNAAFDPVAPSWLLASQIQQELRAKRKTGELITEASQRRSAVKQTVAQRKAERKQERDLL</sequence>
<feature type="region of interest" description="Disordered" evidence="1">
    <location>
        <begin position="38"/>
        <end position="65"/>
    </location>
</feature>
<keyword evidence="3" id="KW-1185">Reference proteome</keyword>
<dbReference type="Proteomes" id="UP000485058">
    <property type="component" value="Unassembled WGS sequence"/>
</dbReference>